<dbReference type="Proteomes" id="UP000027195">
    <property type="component" value="Unassembled WGS sequence"/>
</dbReference>
<accession>A0A067MK16</accession>
<sequence>MRAVTLAVQFALAVAVLAQINTTCIDQCTGAALLLNDCNDLEDAPCICGAGFLNIVGPCLTKECDANSAKLVTDAIKQVCPEAVIPTKASSNKVLAAAEDRQRGECCGVVRSDGKITTQARCAKGLTCAGLGPREVLNLLGQAHHTNYNYFTGVCIDLGDIETH</sequence>
<evidence type="ECO:0000256" key="5">
    <source>
        <dbReference type="SAM" id="SignalP"/>
    </source>
</evidence>
<keyword evidence="3 5" id="KW-0732">Signal</keyword>
<name>A0A067MK16_BOTB1</name>
<evidence type="ECO:0000256" key="3">
    <source>
        <dbReference type="ARBA" id="ARBA00022729"/>
    </source>
</evidence>
<evidence type="ECO:0000313" key="8">
    <source>
        <dbReference type="Proteomes" id="UP000027195"/>
    </source>
</evidence>
<protein>
    <recommendedName>
        <fullName evidence="6">CFEM domain-containing protein</fullName>
    </recommendedName>
</protein>
<dbReference type="OrthoDB" id="2295279at2759"/>
<reference evidence="8" key="1">
    <citation type="journal article" date="2014" name="Proc. Natl. Acad. Sci. U.S.A.">
        <title>Extensive sampling of basidiomycete genomes demonstrates inadequacy of the white-rot/brown-rot paradigm for wood decay fungi.</title>
        <authorList>
            <person name="Riley R."/>
            <person name="Salamov A.A."/>
            <person name="Brown D.W."/>
            <person name="Nagy L.G."/>
            <person name="Floudas D."/>
            <person name="Held B.W."/>
            <person name="Levasseur A."/>
            <person name="Lombard V."/>
            <person name="Morin E."/>
            <person name="Otillar R."/>
            <person name="Lindquist E.A."/>
            <person name="Sun H."/>
            <person name="LaButti K.M."/>
            <person name="Schmutz J."/>
            <person name="Jabbour D."/>
            <person name="Luo H."/>
            <person name="Baker S.E."/>
            <person name="Pisabarro A.G."/>
            <person name="Walton J.D."/>
            <person name="Blanchette R.A."/>
            <person name="Henrissat B."/>
            <person name="Martin F."/>
            <person name="Cullen D."/>
            <person name="Hibbett D.S."/>
            <person name="Grigoriev I.V."/>
        </authorList>
    </citation>
    <scope>NUCLEOTIDE SEQUENCE [LARGE SCALE GENOMIC DNA]</scope>
    <source>
        <strain evidence="8">FD-172 SS1</strain>
    </source>
</reference>
<evidence type="ECO:0000256" key="1">
    <source>
        <dbReference type="ARBA" id="ARBA00004613"/>
    </source>
</evidence>
<gene>
    <name evidence="7" type="ORF">BOTBODRAFT_43701</name>
</gene>
<keyword evidence="2" id="KW-0964">Secreted</keyword>
<dbReference type="InParanoid" id="A0A067MK16"/>
<dbReference type="HOGENOM" id="CLU_1618742_0_0_1"/>
<organism evidence="7 8">
    <name type="scientific">Botryobasidium botryosum (strain FD-172 SS1)</name>
    <dbReference type="NCBI Taxonomy" id="930990"/>
    <lineage>
        <taxon>Eukaryota</taxon>
        <taxon>Fungi</taxon>
        <taxon>Dikarya</taxon>
        <taxon>Basidiomycota</taxon>
        <taxon>Agaricomycotina</taxon>
        <taxon>Agaricomycetes</taxon>
        <taxon>Cantharellales</taxon>
        <taxon>Botryobasidiaceae</taxon>
        <taxon>Botryobasidium</taxon>
    </lineage>
</organism>
<dbReference type="Pfam" id="PF05730">
    <property type="entry name" value="CFEM"/>
    <property type="match status" value="1"/>
</dbReference>
<keyword evidence="4" id="KW-1015">Disulfide bond</keyword>
<dbReference type="GO" id="GO:0005576">
    <property type="term" value="C:extracellular region"/>
    <property type="evidence" value="ECO:0007669"/>
    <property type="project" value="UniProtKB-SubCell"/>
</dbReference>
<dbReference type="InterPro" id="IPR008427">
    <property type="entry name" value="Extracellular_membr_CFEM_dom"/>
</dbReference>
<comment type="subcellular location">
    <subcellularLocation>
        <location evidence="1">Secreted</location>
    </subcellularLocation>
</comment>
<evidence type="ECO:0000256" key="2">
    <source>
        <dbReference type="ARBA" id="ARBA00022525"/>
    </source>
</evidence>
<dbReference type="AlphaFoldDB" id="A0A067MK16"/>
<feature type="domain" description="CFEM" evidence="6">
    <location>
        <begin position="23"/>
        <end position="80"/>
    </location>
</feature>
<evidence type="ECO:0000313" key="7">
    <source>
        <dbReference type="EMBL" id="KDQ16123.1"/>
    </source>
</evidence>
<proteinExistence type="predicted"/>
<feature type="signal peptide" evidence="5">
    <location>
        <begin position="1"/>
        <end position="18"/>
    </location>
</feature>
<evidence type="ECO:0000259" key="6">
    <source>
        <dbReference type="Pfam" id="PF05730"/>
    </source>
</evidence>
<dbReference type="EMBL" id="KL198029">
    <property type="protein sequence ID" value="KDQ16123.1"/>
    <property type="molecule type" value="Genomic_DNA"/>
</dbReference>
<evidence type="ECO:0000256" key="4">
    <source>
        <dbReference type="ARBA" id="ARBA00023157"/>
    </source>
</evidence>
<keyword evidence="8" id="KW-1185">Reference proteome</keyword>
<feature type="chain" id="PRO_5001644758" description="CFEM domain-containing protein" evidence="5">
    <location>
        <begin position="19"/>
        <end position="164"/>
    </location>
</feature>